<evidence type="ECO:0000256" key="12">
    <source>
        <dbReference type="PROSITE-ProRule" id="PRU00169"/>
    </source>
</evidence>
<dbReference type="FunFam" id="3.30.565.10:FF:000037">
    <property type="entry name" value="Hybrid sensor histidine kinase/response regulator"/>
    <property type="match status" value="1"/>
</dbReference>
<dbReference type="InterPro" id="IPR003594">
    <property type="entry name" value="HATPase_dom"/>
</dbReference>
<keyword evidence="3 12" id="KW-0597">Phosphoprotein</keyword>
<organism evidence="17 18">
    <name type="scientific">Reichenbachiella faecimaris</name>
    <dbReference type="NCBI Taxonomy" id="692418"/>
    <lineage>
        <taxon>Bacteria</taxon>
        <taxon>Pseudomonadati</taxon>
        <taxon>Bacteroidota</taxon>
        <taxon>Cytophagia</taxon>
        <taxon>Cytophagales</taxon>
        <taxon>Reichenbachiellaceae</taxon>
        <taxon>Reichenbachiella</taxon>
    </lineage>
</organism>
<name>A0A1W2G6H3_REIFA</name>
<evidence type="ECO:0000259" key="15">
    <source>
        <dbReference type="PROSITE" id="PS50109"/>
    </source>
</evidence>
<dbReference type="SMART" id="SM00387">
    <property type="entry name" value="HATPase_c"/>
    <property type="match status" value="1"/>
</dbReference>
<keyword evidence="7" id="KW-0067">ATP-binding</keyword>
<dbReference type="InterPro" id="IPR018060">
    <property type="entry name" value="HTH_AraC"/>
</dbReference>
<dbReference type="Pfam" id="PF00072">
    <property type="entry name" value="Response_reg"/>
    <property type="match status" value="1"/>
</dbReference>
<reference evidence="17 18" key="1">
    <citation type="submission" date="2017-04" db="EMBL/GenBank/DDBJ databases">
        <authorList>
            <person name="Afonso C.L."/>
            <person name="Miller P.J."/>
            <person name="Scott M.A."/>
            <person name="Spackman E."/>
            <person name="Goraichik I."/>
            <person name="Dimitrov K.M."/>
            <person name="Suarez D.L."/>
            <person name="Swayne D.E."/>
        </authorList>
    </citation>
    <scope>NUCLEOTIDE SEQUENCE [LARGE SCALE GENOMIC DNA]</scope>
    <source>
        <strain evidence="17 18">DSM 26133</strain>
    </source>
</reference>
<accession>A0A1W2G6H3</accession>
<dbReference type="Gene3D" id="3.30.565.10">
    <property type="entry name" value="Histidine kinase-like ATPase, C-terminal domain"/>
    <property type="match status" value="1"/>
</dbReference>
<dbReference type="GO" id="GO:0005524">
    <property type="term" value="F:ATP binding"/>
    <property type="evidence" value="ECO:0007669"/>
    <property type="project" value="UniProtKB-KW"/>
</dbReference>
<feature type="domain" description="HTH araC/xylS-type" evidence="14">
    <location>
        <begin position="1272"/>
        <end position="1371"/>
    </location>
</feature>
<dbReference type="PROSITE" id="PS00041">
    <property type="entry name" value="HTH_ARAC_FAMILY_1"/>
    <property type="match status" value="1"/>
</dbReference>
<dbReference type="Pfam" id="PF12833">
    <property type="entry name" value="HTH_18"/>
    <property type="match status" value="1"/>
</dbReference>
<evidence type="ECO:0000256" key="10">
    <source>
        <dbReference type="ARBA" id="ARBA00023125"/>
    </source>
</evidence>
<evidence type="ECO:0000256" key="4">
    <source>
        <dbReference type="ARBA" id="ARBA00022679"/>
    </source>
</evidence>
<comment type="catalytic activity">
    <reaction evidence="1">
        <text>ATP + protein L-histidine = ADP + protein N-phospho-L-histidine.</text>
        <dbReference type="EC" id="2.7.13.3"/>
    </reaction>
</comment>
<evidence type="ECO:0000259" key="16">
    <source>
        <dbReference type="PROSITE" id="PS50110"/>
    </source>
</evidence>
<dbReference type="Pfam" id="PF07495">
    <property type="entry name" value="Y_Y_Y"/>
    <property type="match status" value="1"/>
</dbReference>
<gene>
    <name evidence="17" type="ORF">SAMN04488029_0622</name>
</gene>
<dbReference type="PANTHER" id="PTHR43547:SF2">
    <property type="entry name" value="HYBRID SIGNAL TRANSDUCTION HISTIDINE KINASE C"/>
    <property type="match status" value="1"/>
</dbReference>
<dbReference type="SUPFAM" id="SSF55874">
    <property type="entry name" value="ATPase domain of HSP90 chaperone/DNA topoisomerase II/histidine kinase"/>
    <property type="match status" value="1"/>
</dbReference>
<dbReference type="InterPro" id="IPR003661">
    <property type="entry name" value="HisK_dim/P_dom"/>
</dbReference>
<dbReference type="InterPro" id="IPR036890">
    <property type="entry name" value="HATPase_C_sf"/>
</dbReference>
<dbReference type="Gene3D" id="1.10.10.60">
    <property type="entry name" value="Homeodomain-like"/>
    <property type="match status" value="1"/>
</dbReference>
<proteinExistence type="predicted"/>
<dbReference type="InterPro" id="IPR018062">
    <property type="entry name" value="HTH_AraC-typ_CS"/>
</dbReference>
<dbReference type="STRING" id="692418.SAMN04488029_0622"/>
<dbReference type="InterPro" id="IPR005467">
    <property type="entry name" value="His_kinase_dom"/>
</dbReference>
<dbReference type="PRINTS" id="PR00344">
    <property type="entry name" value="BCTRLSENSOR"/>
</dbReference>
<keyword evidence="5" id="KW-0547">Nucleotide-binding</keyword>
<dbReference type="InterPro" id="IPR001789">
    <property type="entry name" value="Sig_transdc_resp-reg_receiver"/>
</dbReference>
<dbReference type="GO" id="GO:0043565">
    <property type="term" value="F:sequence-specific DNA binding"/>
    <property type="evidence" value="ECO:0007669"/>
    <property type="project" value="InterPro"/>
</dbReference>
<dbReference type="PANTHER" id="PTHR43547">
    <property type="entry name" value="TWO-COMPONENT HISTIDINE KINASE"/>
    <property type="match status" value="1"/>
</dbReference>
<feature type="modified residue" description="4-aspartylphosphate" evidence="12">
    <location>
        <position position="1173"/>
    </location>
</feature>
<dbReference type="Proteomes" id="UP000192472">
    <property type="component" value="Unassembled WGS sequence"/>
</dbReference>
<dbReference type="InterPro" id="IPR004358">
    <property type="entry name" value="Sig_transdc_His_kin-like_C"/>
</dbReference>
<dbReference type="GO" id="GO:0003700">
    <property type="term" value="F:DNA-binding transcription factor activity"/>
    <property type="evidence" value="ECO:0007669"/>
    <property type="project" value="InterPro"/>
</dbReference>
<dbReference type="PROSITE" id="PS50109">
    <property type="entry name" value="HIS_KIN"/>
    <property type="match status" value="1"/>
</dbReference>
<keyword evidence="4" id="KW-0808">Transferase</keyword>
<keyword evidence="10" id="KW-0238">DNA-binding</keyword>
<dbReference type="Gene3D" id="2.130.10.10">
    <property type="entry name" value="YVTN repeat-like/Quinoprotein amine dehydrogenase"/>
    <property type="match status" value="3"/>
</dbReference>
<dbReference type="Gene3D" id="1.10.287.130">
    <property type="match status" value="1"/>
</dbReference>
<dbReference type="SMART" id="SM00388">
    <property type="entry name" value="HisKA"/>
    <property type="match status" value="1"/>
</dbReference>
<dbReference type="SUPFAM" id="SSF46689">
    <property type="entry name" value="Homeodomain-like"/>
    <property type="match status" value="1"/>
</dbReference>
<evidence type="ECO:0000256" key="11">
    <source>
        <dbReference type="ARBA" id="ARBA00023163"/>
    </source>
</evidence>
<evidence type="ECO:0000256" key="7">
    <source>
        <dbReference type="ARBA" id="ARBA00022840"/>
    </source>
</evidence>
<dbReference type="PROSITE" id="PS01124">
    <property type="entry name" value="HTH_ARAC_FAMILY_2"/>
    <property type="match status" value="1"/>
</dbReference>
<feature type="domain" description="Response regulatory" evidence="16">
    <location>
        <begin position="1125"/>
        <end position="1240"/>
    </location>
</feature>
<evidence type="ECO:0000256" key="6">
    <source>
        <dbReference type="ARBA" id="ARBA00022777"/>
    </source>
</evidence>
<dbReference type="Gene3D" id="2.60.40.10">
    <property type="entry name" value="Immunoglobulins"/>
    <property type="match status" value="1"/>
</dbReference>
<dbReference type="SUPFAM" id="SSF52172">
    <property type="entry name" value="CheY-like"/>
    <property type="match status" value="1"/>
</dbReference>
<feature type="coiled-coil region" evidence="13">
    <location>
        <begin position="814"/>
        <end position="855"/>
    </location>
</feature>
<dbReference type="InterPro" id="IPR011006">
    <property type="entry name" value="CheY-like_superfamily"/>
</dbReference>
<dbReference type="InterPro" id="IPR013783">
    <property type="entry name" value="Ig-like_fold"/>
</dbReference>
<sequence length="1374" mass="156960">MVDLRKLFLLFVWLPLEVSAQSVYTPDLADPMMEDWRYSYFPELDDQGVRSMTSSNGSNVCWFGLDSGVVSYNGFDWQQFGEKDGLTGLPVQKVFVDHQDQVFAATASGLFVFQQKKWVNLFKTSEDIRFDFKSITQLQSGNLVCGTTHGAVFVSTDQTYLLTTKNKWDRIQSLASNFQFVEIPESLLIHNDFDNISDVFEVSPGQLWLAVTYQLEDEKGDIMMFSEKEITSEELTSYNLFSKYYDVQLGYEQKILKTSKGDIWIINKSNRLPAIRYKNYRWESIPYGQQFGDDEYSESILETKDGKLWLSGIGNLYTLEPNGKWSKYSSQTLNIPQGHIILHTANHTDLWVLGYQSEVYRVDLSDSKWKTYQGINYQCTTSDGTSWFLDINGHAIANQGNTWKKYNNKLGMMNGAVSLYSASQDVVWAVGSLNKQACAGYLKDGKWVNIIFDSLSWGIDYRAILESQDGSVWVGGSTDVFLELGQTGGLVQIINPYSENRKLIYHRARTKGLNQLNAYGISQTLDGSMWIGGTGLCQFNGTDWSYSTNPDLRNYVNDVQADQNGQLYVASRQHGLFILGQNGWRNFSVQNGLISNNIISIATRDSTEIWLGTDRGYSFFNGDFWINNTFPVALTLSYEGGSVHLGNKKEIWISRSLREWKRRVYTGKTPNQNVRDKFVTHRFVKDSIAPETTINIFSQEVDNAGNTTIFWSGKHYFNKTDASELLFSFRLNDSQWSTFSELSNHTFTGLDDGTYQFQVRAMDKEGNIDLSPATATFVVQPPIWKQAWFILLITSFLIAIGTYQYQIIKKRQILEKLNRSLHTVNEELGTKNDQIQKQKDSLEELVQKIDQLSQAKMRFFTNITHEFRTPLSLILGPIERLTAQSPSHSNNQSFYGLIKKNALRLQKLINQLLEIRRIESGTLELQLHRTDLVAFVEETKNLFTNKALEKEIRLSFQSDFEKLTIYFDQDKIEKVLFNLLSNAMKYTPRNGRISVKLQKDDADQNFVKLLVSDDGTGIDQNLQDHLFERFSVGKSPVENELQESSGIGLSYIKDLIEFHQGKITYQSEPGKGTTFIVYLPEDMKPSEEVAEWGDYNLMQTVDANLLAAEVPLKHSPAQVTEESKRILVVEDNDDMRFFITSLLQEHYVVLEADNGQVGLDVLDKEYVDLIISDIMMPELDGISFCDKVKANPVTSHLPVILLTALALDEKRISGYESGADSYIVKPFLPELLMARVSNLLEFRDEMKQRFAADLRFKPKEVKVTSVDEEFLEKIASLMEEHVSNSQFDIGKMCNMIGMSHMHFIRKVKQLTDKKPMELLKSFRLTRAKQLLEQNKINVSEVGYMVGYDLPNSFTRAFKNEFGITPTQFAEQGTV</sequence>
<dbReference type="EC" id="2.7.13.3" evidence="2"/>
<evidence type="ECO:0000313" key="17">
    <source>
        <dbReference type="EMBL" id="SMD32279.1"/>
    </source>
</evidence>
<dbReference type="SMART" id="SM00342">
    <property type="entry name" value="HTH_ARAC"/>
    <property type="match status" value="1"/>
</dbReference>
<evidence type="ECO:0000259" key="14">
    <source>
        <dbReference type="PROSITE" id="PS01124"/>
    </source>
</evidence>
<evidence type="ECO:0000256" key="5">
    <source>
        <dbReference type="ARBA" id="ARBA00022741"/>
    </source>
</evidence>
<dbReference type="CDD" id="cd00082">
    <property type="entry name" value="HisKA"/>
    <property type="match status" value="1"/>
</dbReference>
<evidence type="ECO:0000256" key="9">
    <source>
        <dbReference type="ARBA" id="ARBA00023015"/>
    </source>
</evidence>
<dbReference type="PROSITE" id="PS50110">
    <property type="entry name" value="RESPONSE_REGULATORY"/>
    <property type="match status" value="1"/>
</dbReference>
<dbReference type="SUPFAM" id="SSF47384">
    <property type="entry name" value="Homodimeric domain of signal transducing histidine kinase"/>
    <property type="match status" value="1"/>
</dbReference>
<evidence type="ECO:0000256" key="8">
    <source>
        <dbReference type="ARBA" id="ARBA00023012"/>
    </source>
</evidence>
<dbReference type="InterPro" id="IPR011123">
    <property type="entry name" value="Y_Y_Y"/>
</dbReference>
<keyword evidence="9" id="KW-0805">Transcription regulation</keyword>
<evidence type="ECO:0000256" key="2">
    <source>
        <dbReference type="ARBA" id="ARBA00012438"/>
    </source>
</evidence>
<keyword evidence="8" id="KW-0902">Two-component regulatory system</keyword>
<dbReference type="InterPro" id="IPR036097">
    <property type="entry name" value="HisK_dim/P_sf"/>
</dbReference>
<dbReference type="InterPro" id="IPR009057">
    <property type="entry name" value="Homeodomain-like_sf"/>
</dbReference>
<keyword evidence="18" id="KW-1185">Reference proteome</keyword>
<dbReference type="OrthoDB" id="358279at2"/>
<dbReference type="Gene3D" id="3.40.50.2300">
    <property type="match status" value="1"/>
</dbReference>
<evidence type="ECO:0000313" key="18">
    <source>
        <dbReference type="Proteomes" id="UP000192472"/>
    </source>
</evidence>
<evidence type="ECO:0000256" key="13">
    <source>
        <dbReference type="SAM" id="Coils"/>
    </source>
</evidence>
<protein>
    <recommendedName>
        <fullName evidence="2">histidine kinase</fullName>
        <ecNumber evidence="2">2.7.13.3</ecNumber>
    </recommendedName>
</protein>
<evidence type="ECO:0000256" key="1">
    <source>
        <dbReference type="ARBA" id="ARBA00000085"/>
    </source>
</evidence>
<dbReference type="CDD" id="cd00075">
    <property type="entry name" value="HATPase"/>
    <property type="match status" value="1"/>
</dbReference>
<dbReference type="InterPro" id="IPR015943">
    <property type="entry name" value="WD40/YVTN_repeat-like_dom_sf"/>
</dbReference>
<dbReference type="Pfam" id="PF02518">
    <property type="entry name" value="HATPase_c"/>
    <property type="match status" value="1"/>
</dbReference>
<evidence type="ECO:0000256" key="3">
    <source>
        <dbReference type="ARBA" id="ARBA00022553"/>
    </source>
</evidence>
<dbReference type="Pfam" id="PF00512">
    <property type="entry name" value="HisKA"/>
    <property type="match status" value="1"/>
</dbReference>
<keyword evidence="13" id="KW-0175">Coiled coil</keyword>
<keyword evidence="6 17" id="KW-0418">Kinase</keyword>
<dbReference type="EMBL" id="FWYF01000001">
    <property type="protein sequence ID" value="SMD32279.1"/>
    <property type="molecule type" value="Genomic_DNA"/>
</dbReference>
<dbReference type="GO" id="GO:0000155">
    <property type="term" value="F:phosphorelay sensor kinase activity"/>
    <property type="evidence" value="ECO:0007669"/>
    <property type="project" value="InterPro"/>
</dbReference>
<dbReference type="SMART" id="SM00448">
    <property type="entry name" value="REC"/>
    <property type="match status" value="1"/>
</dbReference>
<keyword evidence="11" id="KW-0804">Transcription</keyword>
<feature type="domain" description="Histidine kinase" evidence="15">
    <location>
        <begin position="862"/>
        <end position="1083"/>
    </location>
</feature>
<dbReference type="SUPFAM" id="SSF63829">
    <property type="entry name" value="Calcium-dependent phosphotriesterase"/>
    <property type="match status" value="1"/>
</dbReference>